<dbReference type="GO" id="GO:0016746">
    <property type="term" value="F:acyltransferase activity"/>
    <property type="evidence" value="ECO:0007669"/>
    <property type="project" value="UniProtKB-KW"/>
</dbReference>
<proteinExistence type="predicted"/>
<dbReference type="PROSITE" id="PS51186">
    <property type="entry name" value="GNAT"/>
    <property type="match status" value="1"/>
</dbReference>
<keyword evidence="2" id="KW-0012">Acyltransferase</keyword>
<feature type="domain" description="N-acetyltransferase" evidence="1">
    <location>
        <begin position="9"/>
        <end position="172"/>
    </location>
</feature>
<dbReference type="SUPFAM" id="SSF55729">
    <property type="entry name" value="Acyl-CoA N-acyltransferases (Nat)"/>
    <property type="match status" value="1"/>
</dbReference>
<dbReference type="PANTHER" id="PTHR43441:SF6">
    <property type="entry name" value="N-ACETYLTRANSFERASE DOMAIN-CONTAINING PROTEIN"/>
    <property type="match status" value="1"/>
</dbReference>
<accession>A0ABW2XQZ6</accession>
<gene>
    <name evidence="2" type="ORF">ACFQZM_30840</name>
</gene>
<name>A0ABW2XQZ6_9ACTN</name>
<evidence type="ECO:0000259" key="1">
    <source>
        <dbReference type="PROSITE" id="PS51186"/>
    </source>
</evidence>
<dbReference type="CDD" id="cd04301">
    <property type="entry name" value="NAT_SF"/>
    <property type="match status" value="1"/>
</dbReference>
<dbReference type="InterPro" id="IPR051908">
    <property type="entry name" value="Ribosomal_N-acetyltransferase"/>
</dbReference>
<dbReference type="EC" id="2.3.-.-" evidence="2"/>
<dbReference type="InterPro" id="IPR000182">
    <property type="entry name" value="GNAT_dom"/>
</dbReference>
<dbReference type="PANTHER" id="PTHR43441">
    <property type="entry name" value="RIBOSOMAL-PROTEIN-SERINE ACETYLTRANSFERASE"/>
    <property type="match status" value="1"/>
</dbReference>
<evidence type="ECO:0000313" key="2">
    <source>
        <dbReference type="EMBL" id="MFD0688923.1"/>
    </source>
</evidence>
<keyword evidence="2" id="KW-0808">Transferase</keyword>
<dbReference type="Proteomes" id="UP001597063">
    <property type="component" value="Unassembled WGS sequence"/>
</dbReference>
<protein>
    <submittedName>
        <fullName evidence="2">GNAT family N-acetyltransferase</fullName>
        <ecNumber evidence="2">2.3.-.-</ecNumber>
    </submittedName>
</protein>
<organism evidence="2 3">
    <name type="scientific">Actinomadura fibrosa</name>
    <dbReference type="NCBI Taxonomy" id="111802"/>
    <lineage>
        <taxon>Bacteria</taxon>
        <taxon>Bacillati</taxon>
        <taxon>Actinomycetota</taxon>
        <taxon>Actinomycetes</taxon>
        <taxon>Streptosporangiales</taxon>
        <taxon>Thermomonosporaceae</taxon>
        <taxon>Actinomadura</taxon>
    </lineage>
</organism>
<reference evidence="3" key="1">
    <citation type="journal article" date="2019" name="Int. J. Syst. Evol. Microbiol.">
        <title>The Global Catalogue of Microorganisms (GCM) 10K type strain sequencing project: providing services to taxonomists for standard genome sequencing and annotation.</title>
        <authorList>
            <consortium name="The Broad Institute Genomics Platform"/>
            <consortium name="The Broad Institute Genome Sequencing Center for Infectious Disease"/>
            <person name="Wu L."/>
            <person name="Ma J."/>
        </authorList>
    </citation>
    <scope>NUCLEOTIDE SEQUENCE [LARGE SCALE GENOMIC DNA]</scope>
    <source>
        <strain evidence="3">JCM 9371</strain>
    </source>
</reference>
<dbReference type="Gene3D" id="3.40.630.30">
    <property type="match status" value="1"/>
</dbReference>
<dbReference type="Pfam" id="PF13302">
    <property type="entry name" value="Acetyltransf_3"/>
    <property type="match status" value="1"/>
</dbReference>
<dbReference type="InterPro" id="IPR016181">
    <property type="entry name" value="Acyl_CoA_acyltransferase"/>
</dbReference>
<keyword evidence="3" id="KW-1185">Reference proteome</keyword>
<dbReference type="RefSeq" id="WP_131762705.1">
    <property type="nucleotide sequence ID" value="NZ_CAACUY010000250.1"/>
</dbReference>
<dbReference type="EMBL" id="JBHTGP010000015">
    <property type="protein sequence ID" value="MFD0688923.1"/>
    <property type="molecule type" value="Genomic_DNA"/>
</dbReference>
<sequence length="173" mass="18400">MDDLVTERLVLHPLSVAEAEALLAGEPSGAGWAPGYPSDADLAGAKRYIATCLHAGDPHPFGAYEIRRRADGLAIGGLGFHGAADENGTVTIGYGLVPAAQGRGYATEALRGLLEYAREAGASSVEGDTDHHNVASQRVMAAAGMRLVGEDERLKYYRISWEKGLRRRLTVEP</sequence>
<evidence type="ECO:0000313" key="3">
    <source>
        <dbReference type="Proteomes" id="UP001597063"/>
    </source>
</evidence>
<comment type="caution">
    <text evidence="2">The sequence shown here is derived from an EMBL/GenBank/DDBJ whole genome shotgun (WGS) entry which is preliminary data.</text>
</comment>